<dbReference type="Gene3D" id="2.30.110.10">
    <property type="entry name" value="Electron Transport, Fmn-binding Protein, Chain A"/>
    <property type="match status" value="1"/>
</dbReference>
<dbReference type="SMART" id="SM00903">
    <property type="entry name" value="Flavin_Reduct"/>
    <property type="match status" value="1"/>
</dbReference>
<name>A0ABS9C2N7_9BACT</name>
<sequence length="297" mass="33085">MLTIDPKDVSIAEFHSYLLGTVAPRPIAFASTIDSNGNVNLSPFSFFNVFGTNPPVLVFSPARRVRDNTAKHSLDNVLEIPEVVINMVNYSMVEQMSLASTEYEKGVNEFVKSGFREEKSRLVRPPRVKESPVSFECRVLQVLPVGAGGGSANLVICEVLLMHFSESILNEKGHVDPFRLDAVARMGGDWYCRANGQALFEIPKPIRNRGIGVDQIPEIIRNSPVLTGNNLGRLGNAEALPTGSEILEFSQSPEIVEMKARFKNDPESFYFHLHQFAKEVLEAGDVYQAWLILLQRH</sequence>
<organism evidence="6 7">
    <name type="scientific">Mariniradius sediminis</name>
    <dbReference type="NCBI Taxonomy" id="2909237"/>
    <lineage>
        <taxon>Bacteria</taxon>
        <taxon>Pseudomonadati</taxon>
        <taxon>Bacteroidota</taxon>
        <taxon>Cytophagia</taxon>
        <taxon>Cytophagales</taxon>
        <taxon>Cyclobacteriaceae</taxon>
        <taxon>Mariniradius</taxon>
    </lineage>
</organism>
<evidence type="ECO:0000256" key="1">
    <source>
        <dbReference type="ARBA" id="ARBA00001917"/>
    </source>
</evidence>
<keyword evidence="2" id="KW-0285">Flavoprotein</keyword>
<proteinExistence type="inferred from homology"/>
<comment type="caution">
    <text evidence="6">The sequence shown here is derived from an EMBL/GenBank/DDBJ whole genome shotgun (WGS) entry which is preliminary data.</text>
</comment>
<accession>A0ABS9C2N7</accession>
<evidence type="ECO:0000256" key="4">
    <source>
        <dbReference type="ARBA" id="ARBA00038054"/>
    </source>
</evidence>
<comment type="similarity">
    <text evidence="4">Belongs to the flavoredoxin family.</text>
</comment>
<dbReference type="EMBL" id="JAKEVZ010000027">
    <property type="protein sequence ID" value="MCF1753338.1"/>
    <property type="molecule type" value="Genomic_DNA"/>
</dbReference>
<dbReference type="Proteomes" id="UP001201449">
    <property type="component" value="Unassembled WGS sequence"/>
</dbReference>
<dbReference type="PANTHER" id="PTHR33798:SF5">
    <property type="entry name" value="FLAVIN REDUCTASE LIKE DOMAIN-CONTAINING PROTEIN"/>
    <property type="match status" value="1"/>
</dbReference>
<evidence type="ECO:0000259" key="5">
    <source>
        <dbReference type="SMART" id="SM00903"/>
    </source>
</evidence>
<evidence type="ECO:0000313" key="6">
    <source>
        <dbReference type="EMBL" id="MCF1753338.1"/>
    </source>
</evidence>
<dbReference type="InterPro" id="IPR012349">
    <property type="entry name" value="Split_barrel_FMN-bd"/>
</dbReference>
<keyword evidence="3" id="KW-0288">FMN</keyword>
<feature type="domain" description="Flavin reductase like" evidence="5">
    <location>
        <begin position="22"/>
        <end position="180"/>
    </location>
</feature>
<evidence type="ECO:0000256" key="2">
    <source>
        <dbReference type="ARBA" id="ARBA00022630"/>
    </source>
</evidence>
<dbReference type="InterPro" id="IPR002563">
    <property type="entry name" value="Flavin_Rdtase-like_dom"/>
</dbReference>
<dbReference type="Pfam" id="PF01613">
    <property type="entry name" value="Flavin_Reduct"/>
    <property type="match status" value="1"/>
</dbReference>
<protein>
    <submittedName>
        <fullName evidence="6">Flavin reductase family protein</fullName>
    </submittedName>
</protein>
<evidence type="ECO:0000313" key="7">
    <source>
        <dbReference type="Proteomes" id="UP001201449"/>
    </source>
</evidence>
<reference evidence="6 7" key="1">
    <citation type="submission" date="2022-01" db="EMBL/GenBank/DDBJ databases">
        <title>Mariniradius saccharolyticus sp. nov., isolated from sediment of a river.</title>
        <authorList>
            <person name="Liu H."/>
        </authorList>
    </citation>
    <scope>NUCLEOTIDE SEQUENCE [LARGE SCALE GENOMIC DNA]</scope>
    <source>
        <strain evidence="6 7">RY-2</strain>
    </source>
</reference>
<gene>
    <name evidence="6" type="ORF">L0U89_19915</name>
</gene>
<dbReference type="SUPFAM" id="SSF50475">
    <property type="entry name" value="FMN-binding split barrel"/>
    <property type="match status" value="1"/>
</dbReference>
<dbReference type="RefSeq" id="WP_234863135.1">
    <property type="nucleotide sequence ID" value="NZ_JAKEVZ010000027.1"/>
</dbReference>
<dbReference type="PANTHER" id="PTHR33798">
    <property type="entry name" value="FLAVOPROTEIN OXYGENASE"/>
    <property type="match status" value="1"/>
</dbReference>
<keyword evidence="7" id="KW-1185">Reference proteome</keyword>
<evidence type="ECO:0000256" key="3">
    <source>
        <dbReference type="ARBA" id="ARBA00022643"/>
    </source>
</evidence>
<comment type="cofactor">
    <cofactor evidence="1">
        <name>FMN</name>
        <dbReference type="ChEBI" id="CHEBI:58210"/>
    </cofactor>
</comment>